<accession>A0AA39JZ92</accession>
<dbReference type="EMBL" id="JAUEPS010000035">
    <property type="protein sequence ID" value="KAK0450491.1"/>
    <property type="molecule type" value="Genomic_DNA"/>
</dbReference>
<reference evidence="1" key="1">
    <citation type="submission" date="2023-06" db="EMBL/GenBank/DDBJ databases">
        <authorList>
            <consortium name="Lawrence Berkeley National Laboratory"/>
            <person name="Ahrendt S."/>
            <person name="Sahu N."/>
            <person name="Indic B."/>
            <person name="Wong-Bajracharya J."/>
            <person name="Merenyi Z."/>
            <person name="Ke H.-M."/>
            <person name="Monk M."/>
            <person name="Kocsube S."/>
            <person name="Drula E."/>
            <person name="Lipzen A."/>
            <person name="Balint B."/>
            <person name="Henrissat B."/>
            <person name="Andreopoulos B."/>
            <person name="Martin F.M."/>
            <person name="Harder C.B."/>
            <person name="Rigling D."/>
            <person name="Ford K.L."/>
            <person name="Foster G.D."/>
            <person name="Pangilinan J."/>
            <person name="Papanicolaou A."/>
            <person name="Barry K."/>
            <person name="LaButti K."/>
            <person name="Viragh M."/>
            <person name="Koriabine M."/>
            <person name="Yan M."/>
            <person name="Riley R."/>
            <person name="Champramary S."/>
            <person name="Plett K.L."/>
            <person name="Tsai I.J."/>
            <person name="Slot J."/>
            <person name="Sipos G."/>
            <person name="Plett J."/>
            <person name="Nagy L.G."/>
            <person name="Grigoriev I.V."/>
        </authorList>
    </citation>
    <scope>NUCLEOTIDE SEQUENCE</scope>
    <source>
        <strain evidence="1">CCBAS 213</strain>
    </source>
</reference>
<dbReference type="InterPro" id="IPR036537">
    <property type="entry name" value="Adaptor_Cbl_N_dom_sf"/>
</dbReference>
<dbReference type="RefSeq" id="XP_060327362.1">
    <property type="nucleotide sequence ID" value="XM_060483259.1"/>
</dbReference>
<dbReference type="GeneID" id="85366807"/>
<gene>
    <name evidence="1" type="ORF">EV420DRAFT_737266</name>
</gene>
<organism evidence="1 2">
    <name type="scientific">Armillaria tabescens</name>
    <name type="common">Ringless honey mushroom</name>
    <name type="synonym">Agaricus tabescens</name>
    <dbReference type="NCBI Taxonomy" id="1929756"/>
    <lineage>
        <taxon>Eukaryota</taxon>
        <taxon>Fungi</taxon>
        <taxon>Dikarya</taxon>
        <taxon>Basidiomycota</taxon>
        <taxon>Agaricomycotina</taxon>
        <taxon>Agaricomycetes</taxon>
        <taxon>Agaricomycetidae</taxon>
        <taxon>Agaricales</taxon>
        <taxon>Marasmiineae</taxon>
        <taxon>Physalacriaceae</taxon>
        <taxon>Desarmillaria</taxon>
    </lineage>
</organism>
<evidence type="ECO:0000313" key="2">
    <source>
        <dbReference type="Proteomes" id="UP001175211"/>
    </source>
</evidence>
<proteinExistence type="predicted"/>
<keyword evidence="2" id="KW-1185">Reference proteome</keyword>
<protein>
    <submittedName>
        <fullName evidence="1">Uncharacterized protein</fullName>
    </submittedName>
</protein>
<dbReference type="AlphaFoldDB" id="A0AA39JZ92"/>
<dbReference type="Gene3D" id="1.20.930.20">
    <property type="entry name" value="Adaptor protein Cbl, N-terminal domain"/>
    <property type="match status" value="1"/>
</dbReference>
<name>A0AA39JZ92_ARMTA</name>
<comment type="caution">
    <text evidence="1">The sequence shown here is derived from an EMBL/GenBank/DDBJ whole genome shotgun (WGS) entry which is preliminary data.</text>
</comment>
<sequence length="189" mass="21302">MSALHACLQVVRLAEAASSSVPYVRSVAKVALLVFQLLDQRGKNKENVKELCDSIANTIVVIDTLVRMQGERGASCFKDICGEMEGYLHCMVQDIKDMKHRHRGLKSVLSIDEFRDTIQAYNKRVNDLKMDFLIHVTGDCLFEVMQMHCLLKDVTAQAAARHSADEAFVIWIPKTSAVITALFFFKPRI</sequence>
<dbReference type="Proteomes" id="UP001175211">
    <property type="component" value="Unassembled WGS sequence"/>
</dbReference>
<dbReference type="GO" id="GO:0007166">
    <property type="term" value="P:cell surface receptor signaling pathway"/>
    <property type="evidence" value="ECO:0007669"/>
    <property type="project" value="InterPro"/>
</dbReference>
<evidence type="ECO:0000313" key="1">
    <source>
        <dbReference type="EMBL" id="KAK0450491.1"/>
    </source>
</evidence>